<feature type="transmembrane region" description="Helical" evidence="1">
    <location>
        <begin position="150"/>
        <end position="174"/>
    </location>
</feature>
<keyword evidence="1" id="KW-0812">Transmembrane</keyword>
<dbReference type="Proteomes" id="UP000031036">
    <property type="component" value="Unassembled WGS sequence"/>
</dbReference>
<feature type="transmembrane region" description="Helical" evidence="1">
    <location>
        <begin position="85"/>
        <end position="107"/>
    </location>
</feature>
<proteinExistence type="predicted"/>
<accession>A0A0B2W237</accession>
<reference evidence="2 3" key="1">
    <citation type="submission" date="2014-11" db="EMBL/GenBank/DDBJ databases">
        <title>Genetic blueprint of the zoonotic pathogen Toxocara canis.</title>
        <authorList>
            <person name="Zhu X.-Q."/>
            <person name="Korhonen P.K."/>
            <person name="Cai H."/>
            <person name="Young N.D."/>
            <person name="Nejsum P."/>
            <person name="von Samson-Himmelstjerna G."/>
            <person name="Boag P.R."/>
            <person name="Tan P."/>
            <person name="Li Q."/>
            <person name="Min J."/>
            <person name="Yang Y."/>
            <person name="Wang X."/>
            <person name="Fang X."/>
            <person name="Hall R.S."/>
            <person name="Hofmann A."/>
            <person name="Sternberg P.W."/>
            <person name="Jex A.R."/>
            <person name="Gasser R.B."/>
        </authorList>
    </citation>
    <scope>NUCLEOTIDE SEQUENCE [LARGE SCALE GENOMIC DNA]</scope>
    <source>
        <strain evidence="2">PN_DK_2014</strain>
    </source>
</reference>
<organism evidence="2 3">
    <name type="scientific">Toxocara canis</name>
    <name type="common">Canine roundworm</name>
    <dbReference type="NCBI Taxonomy" id="6265"/>
    <lineage>
        <taxon>Eukaryota</taxon>
        <taxon>Metazoa</taxon>
        <taxon>Ecdysozoa</taxon>
        <taxon>Nematoda</taxon>
        <taxon>Chromadorea</taxon>
        <taxon>Rhabditida</taxon>
        <taxon>Spirurina</taxon>
        <taxon>Ascaridomorpha</taxon>
        <taxon>Ascaridoidea</taxon>
        <taxon>Toxocaridae</taxon>
        <taxon>Toxocara</taxon>
    </lineage>
</organism>
<keyword evidence="3" id="KW-1185">Reference proteome</keyword>
<feature type="transmembrane region" description="Helical" evidence="1">
    <location>
        <begin position="45"/>
        <end position="65"/>
    </location>
</feature>
<sequence length="218" mass="24773">MLAGDIDTLRCQQTLLAYCSKPLRSNARTLQTADYRIECTQISGATLTISFIFATLILIYYSIWILNYLLDVRLPINGSFRPSEVSIVVILVCFWMLSGLIAVGGYLRRRRLLAAPFFYFSGLATLGTWCYYALTLRRVREGTIAADSNIFVVLTAVFAMSIMNIFIYMAVICIDRCLVKYERKLRNEYLRAHRAAIVQQIAQTRPHSSELAHIAFAC</sequence>
<comment type="caution">
    <text evidence="2">The sequence shown here is derived from an EMBL/GenBank/DDBJ whole genome shotgun (WGS) entry which is preliminary data.</text>
</comment>
<dbReference type="EMBL" id="JPKZ01000346">
    <property type="protein sequence ID" value="KHN87714.1"/>
    <property type="molecule type" value="Genomic_DNA"/>
</dbReference>
<keyword evidence="1" id="KW-1133">Transmembrane helix</keyword>
<feature type="transmembrane region" description="Helical" evidence="1">
    <location>
        <begin position="114"/>
        <end position="134"/>
    </location>
</feature>
<keyword evidence="1" id="KW-0472">Membrane</keyword>
<gene>
    <name evidence="2" type="ORF">Tcan_05695</name>
</gene>
<protein>
    <submittedName>
        <fullName evidence="2">Uncharacterized protein</fullName>
    </submittedName>
</protein>
<evidence type="ECO:0000256" key="1">
    <source>
        <dbReference type="SAM" id="Phobius"/>
    </source>
</evidence>
<dbReference type="AlphaFoldDB" id="A0A0B2W237"/>
<evidence type="ECO:0000313" key="3">
    <source>
        <dbReference type="Proteomes" id="UP000031036"/>
    </source>
</evidence>
<name>A0A0B2W237_TOXCA</name>
<evidence type="ECO:0000313" key="2">
    <source>
        <dbReference type="EMBL" id="KHN87714.1"/>
    </source>
</evidence>